<name>A0ABX0L454_9NEIS</name>
<protein>
    <submittedName>
        <fullName evidence="2">Helix-turn-helix transcriptional regulator</fullName>
    </submittedName>
</protein>
<keyword evidence="3" id="KW-1185">Reference proteome</keyword>
<dbReference type="Proteomes" id="UP001515641">
    <property type="component" value="Unassembled WGS sequence"/>
</dbReference>
<accession>A0ABX0L454</accession>
<organism evidence="2 3">
    <name type="scientific">Chromobacterium fluminis</name>
    <dbReference type="NCBI Taxonomy" id="3044269"/>
    <lineage>
        <taxon>Bacteria</taxon>
        <taxon>Pseudomonadati</taxon>
        <taxon>Pseudomonadota</taxon>
        <taxon>Betaproteobacteria</taxon>
        <taxon>Neisseriales</taxon>
        <taxon>Chromobacteriaceae</taxon>
        <taxon>Chromobacterium</taxon>
    </lineage>
</organism>
<evidence type="ECO:0000313" key="3">
    <source>
        <dbReference type="Proteomes" id="UP001515641"/>
    </source>
</evidence>
<dbReference type="RefSeq" id="WP_166452481.1">
    <property type="nucleotide sequence ID" value="NZ_JAAOMA010000020.1"/>
</dbReference>
<evidence type="ECO:0000259" key="1">
    <source>
        <dbReference type="Pfam" id="PF07022"/>
    </source>
</evidence>
<proteinExistence type="predicted"/>
<dbReference type="EMBL" id="JAAOMA010000020">
    <property type="protein sequence ID" value="NHR06490.1"/>
    <property type="molecule type" value="Genomic_DNA"/>
</dbReference>
<evidence type="ECO:0000313" key="2">
    <source>
        <dbReference type="EMBL" id="NHR06490.1"/>
    </source>
</evidence>
<dbReference type="SUPFAM" id="SSF47413">
    <property type="entry name" value="lambda repressor-like DNA-binding domains"/>
    <property type="match status" value="1"/>
</dbReference>
<dbReference type="Gene3D" id="1.10.260.40">
    <property type="entry name" value="lambda repressor-like DNA-binding domains"/>
    <property type="match status" value="1"/>
</dbReference>
<dbReference type="InterPro" id="IPR010744">
    <property type="entry name" value="Phage_CI_N"/>
</dbReference>
<gene>
    <name evidence="2" type="ORF">HA052_14950</name>
</gene>
<reference evidence="2 3" key="1">
    <citation type="submission" date="2020-03" db="EMBL/GenBank/DDBJ databases">
        <title>Draft genome sequence of environmentally isolated cultures.</title>
        <authorList>
            <person name="Wilson H.S."/>
            <person name="De Leon M.E."/>
        </authorList>
    </citation>
    <scope>NUCLEOTIDE SEQUENCE [LARGE SCALE GENOMIC DNA]</scope>
    <source>
        <strain evidence="2 3">HSC-31F16</strain>
    </source>
</reference>
<comment type="caution">
    <text evidence="2">The sequence shown here is derived from an EMBL/GenBank/DDBJ whole genome shotgun (WGS) entry which is preliminary data.</text>
</comment>
<dbReference type="Pfam" id="PF07022">
    <property type="entry name" value="Phage_CI_repr"/>
    <property type="match status" value="1"/>
</dbReference>
<sequence length="164" mass="17926">MIEEKHLDTAEPAVSFLQPGLGGRIDAACKKIGTRSKAAAAVGVSEVMLRTYIRGDSSPRFDAMVNLAIAAEVDLMWLATGRENIAQGDKPAPGPAEEVKQDDEEIVRTIKLSVRALEEWLVEEHLELEAAKKAEVIGILYRYLRTRNTVNQQEITALLSALAA</sequence>
<dbReference type="InterPro" id="IPR010982">
    <property type="entry name" value="Lambda_DNA-bd_dom_sf"/>
</dbReference>
<feature type="domain" description="Bacteriophage CI repressor N-terminal" evidence="1">
    <location>
        <begin position="25"/>
        <end position="84"/>
    </location>
</feature>